<dbReference type="Proteomes" id="UP000059680">
    <property type="component" value="Chromosome 11"/>
</dbReference>
<dbReference type="InParanoid" id="A0A0P0XZJ4"/>
<sequence length="100" mass="11316">MERKAKGKGPHRFNCSMVSMAAEAEDDGERRAAEDFSRPRSVARRLELRRGETEEKNGYPEIRITQLDLPSLDFGVRTVGLDPNFLSSPPPCAGRNRRTR</sequence>
<dbReference type="EMBL" id="AP014967">
    <property type="protein sequence ID" value="BAT12581.1"/>
    <property type="molecule type" value="Genomic_DNA"/>
</dbReference>
<evidence type="ECO:0000313" key="2">
    <source>
        <dbReference type="EMBL" id="BAT12581.1"/>
    </source>
</evidence>
<organism evidence="2 3">
    <name type="scientific">Oryza sativa subsp. japonica</name>
    <name type="common">Rice</name>
    <dbReference type="NCBI Taxonomy" id="39947"/>
    <lineage>
        <taxon>Eukaryota</taxon>
        <taxon>Viridiplantae</taxon>
        <taxon>Streptophyta</taxon>
        <taxon>Embryophyta</taxon>
        <taxon>Tracheophyta</taxon>
        <taxon>Spermatophyta</taxon>
        <taxon>Magnoliopsida</taxon>
        <taxon>Liliopsida</taxon>
        <taxon>Poales</taxon>
        <taxon>Poaceae</taxon>
        <taxon>BOP clade</taxon>
        <taxon>Oryzoideae</taxon>
        <taxon>Oryzeae</taxon>
        <taxon>Oryzinae</taxon>
        <taxon>Oryza</taxon>
        <taxon>Oryza sativa</taxon>
    </lineage>
</organism>
<reference evidence="2 3" key="3">
    <citation type="journal article" date="2013" name="Rice">
        <title>Improvement of the Oryza sativa Nipponbare reference genome using next generation sequence and optical map data.</title>
        <authorList>
            <person name="Kawahara Y."/>
            <person name="de la Bastide M."/>
            <person name="Hamilton J.P."/>
            <person name="Kanamori H."/>
            <person name="McCombie W.R."/>
            <person name="Ouyang S."/>
            <person name="Schwartz D.C."/>
            <person name="Tanaka T."/>
            <person name="Wu J."/>
            <person name="Zhou S."/>
            <person name="Childs K.L."/>
            <person name="Davidson R.M."/>
            <person name="Lin H."/>
            <person name="Quesada-Ocampo L."/>
            <person name="Vaillancourt B."/>
            <person name="Sakai H."/>
            <person name="Lee S.S."/>
            <person name="Kim J."/>
            <person name="Numa H."/>
            <person name="Itoh T."/>
            <person name="Buell C.R."/>
            <person name="Matsumoto T."/>
        </authorList>
    </citation>
    <scope>NUCLEOTIDE SEQUENCE [LARGE SCALE GENOMIC DNA]</scope>
    <source>
        <strain evidence="3">cv. Nipponbare</strain>
    </source>
</reference>
<proteinExistence type="predicted"/>
<dbReference type="PaxDb" id="39947-A0A0P0XZJ4"/>
<gene>
    <name evidence="2" type="ordered locus">Os11g0137450</name>
    <name evidence="2" type="ORF">OSNPB_110137450</name>
</gene>
<protein>
    <submittedName>
        <fullName evidence="2">Os11g0137450 protein</fullName>
    </submittedName>
</protein>
<feature type="region of interest" description="Disordered" evidence="1">
    <location>
        <begin position="80"/>
        <end position="100"/>
    </location>
</feature>
<reference evidence="3" key="1">
    <citation type="journal article" date="2005" name="Nature">
        <title>The map-based sequence of the rice genome.</title>
        <authorList>
            <consortium name="International rice genome sequencing project (IRGSP)"/>
            <person name="Matsumoto T."/>
            <person name="Wu J."/>
            <person name="Kanamori H."/>
            <person name="Katayose Y."/>
            <person name="Fujisawa M."/>
            <person name="Namiki N."/>
            <person name="Mizuno H."/>
            <person name="Yamamoto K."/>
            <person name="Antonio B.A."/>
            <person name="Baba T."/>
            <person name="Sakata K."/>
            <person name="Nagamura Y."/>
            <person name="Aoki H."/>
            <person name="Arikawa K."/>
            <person name="Arita K."/>
            <person name="Bito T."/>
            <person name="Chiden Y."/>
            <person name="Fujitsuka N."/>
            <person name="Fukunaka R."/>
            <person name="Hamada M."/>
            <person name="Harada C."/>
            <person name="Hayashi A."/>
            <person name="Hijishita S."/>
            <person name="Honda M."/>
            <person name="Hosokawa S."/>
            <person name="Ichikawa Y."/>
            <person name="Idonuma A."/>
            <person name="Iijima M."/>
            <person name="Ikeda M."/>
            <person name="Ikeno M."/>
            <person name="Ito K."/>
            <person name="Ito S."/>
            <person name="Ito T."/>
            <person name="Ito Y."/>
            <person name="Ito Y."/>
            <person name="Iwabuchi A."/>
            <person name="Kamiya K."/>
            <person name="Karasawa W."/>
            <person name="Kurita K."/>
            <person name="Katagiri S."/>
            <person name="Kikuta A."/>
            <person name="Kobayashi H."/>
            <person name="Kobayashi N."/>
            <person name="Machita K."/>
            <person name="Maehara T."/>
            <person name="Masukawa M."/>
            <person name="Mizubayashi T."/>
            <person name="Mukai Y."/>
            <person name="Nagasaki H."/>
            <person name="Nagata Y."/>
            <person name="Naito S."/>
            <person name="Nakashima M."/>
            <person name="Nakama Y."/>
            <person name="Nakamichi Y."/>
            <person name="Nakamura M."/>
            <person name="Meguro A."/>
            <person name="Negishi M."/>
            <person name="Ohta I."/>
            <person name="Ohta T."/>
            <person name="Okamoto M."/>
            <person name="Ono N."/>
            <person name="Saji S."/>
            <person name="Sakaguchi M."/>
            <person name="Sakai K."/>
            <person name="Shibata M."/>
            <person name="Shimokawa T."/>
            <person name="Song J."/>
            <person name="Takazaki Y."/>
            <person name="Terasawa K."/>
            <person name="Tsugane M."/>
            <person name="Tsuji K."/>
            <person name="Ueda S."/>
            <person name="Waki K."/>
            <person name="Yamagata H."/>
            <person name="Yamamoto M."/>
            <person name="Yamamoto S."/>
            <person name="Yamane H."/>
            <person name="Yoshiki S."/>
            <person name="Yoshihara R."/>
            <person name="Yukawa K."/>
            <person name="Zhong H."/>
            <person name="Yano M."/>
            <person name="Yuan Q."/>
            <person name="Ouyang S."/>
            <person name="Liu J."/>
            <person name="Jones K.M."/>
            <person name="Gansberger K."/>
            <person name="Moffat K."/>
            <person name="Hill J."/>
            <person name="Bera J."/>
            <person name="Fadrosh D."/>
            <person name="Jin S."/>
            <person name="Johri S."/>
            <person name="Kim M."/>
            <person name="Overton L."/>
            <person name="Reardon M."/>
            <person name="Tsitrin T."/>
            <person name="Vuong H."/>
            <person name="Weaver B."/>
            <person name="Ciecko A."/>
            <person name="Tallon L."/>
            <person name="Jackson J."/>
            <person name="Pai G."/>
            <person name="Aken S.V."/>
            <person name="Utterback T."/>
            <person name="Reidmuller S."/>
            <person name="Feldblyum T."/>
            <person name="Hsiao J."/>
            <person name="Zismann V."/>
            <person name="Iobst S."/>
            <person name="de Vazeille A.R."/>
            <person name="Buell C.R."/>
            <person name="Ying K."/>
            <person name="Li Y."/>
            <person name="Lu T."/>
            <person name="Huang Y."/>
            <person name="Zhao Q."/>
            <person name="Feng Q."/>
            <person name="Zhang L."/>
            <person name="Zhu J."/>
            <person name="Weng Q."/>
            <person name="Mu J."/>
            <person name="Lu Y."/>
            <person name="Fan D."/>
            <person name="Liu Y."/>
            <person name="Guan J."/>
            <person name="Zhang Y."/>
            <person name="Yu S."/>
            <person name="Liu X."/>
            <person name="Zhang Y."/>
            <person name="Hong G."/>
            <person name="Han B."/>
            <person name="Choisne N."/>
            <person name="Demange N."/>
            <person name="Orjeda G."/>
            <person name="Samain S."/>
            <person name="Cattolico L."/>
            <person name="Pelletier E."/>
            <person name="Couloux A."/>
            <person name="Segurens B."/>
            <person name="Wincker P."/>
            <person name="D'Hont A."/>
            <person name="Scarpelli C."/>
            <person name="Weissenbach J."/>
            <person name="Salanoubat M."/>
            <person name="Quetier F."/>
            <person name="Yu Y."/>
            <person name="Kim H.R."/>
            <person name="Rambo T."/>
            <person name="Currie J."/>
            <person name="Collura K."/>
            <person name="Luo M."/>
            <person name="Yang T."/>
            <person name="Ammiraju J.S.S."/>
            <person name="Engler F."/>
            <person name="Soderlund C."/>
            <person name="Wing R.A."/>
            <person name="Palmer L.E."/>
            <person name="de la Bastide M."/>
            <person name="Spiegel L."/>
            <person name="Nascimento L."/>
            <person name="Zutavern T."/>
            <person name="O'Shaughnessy A."/>
            <person name="Dike S."/>
            <person name="Dedhia N."/>
            <person name="Preston R."/>
            <person name="Balija V."/>
            <person name="McCombie W.R."/>
            <person name="Chow T."/>
            <person name="Chen H."/>
            <person name="Chung M."/>
            <person name="Chen C."/>
            <person name="Shaw J."/>
            <person name="Wu H."/>
            <person name="Hsiao K."/>
            <person name="Chao Y."/>
            <person name="Chu M."/>
            <person name="Cheng C."/>
            <person name="Hour A."/>
            <person name="Lee P."/>
            <person name="Lin S."/>
            <person name="Lin Y."/>
            <person name="Liou J."/>
            <person name="Liu S."/>
            <person name="Hsing Y."/>
            <person name="Raghuvanshi S."/>
            <person name="Mohanty A."/>
            <person name="Bharti A.K."/>
            <person name="Gaur A."/>
            <person name="Gupta V."/>
            <person name="Kumar D."/>
            <person name="Ravi V."/>
            <person name="Vij S."/>
            <person name="Kapur A."/>
            <person name="Khurana P."/>
            <person name="Khurana P."/>
            <person name="Khurana J.P."/>
            <person name="Tyagi A.K."/>
            <person name="Gaikwad K."/>
            <person name="Singh A."/>
            <person name="Dalal V."/>
            <person name="Srivastava S."/>
            <person name="Dixit A."/>
            <person name="Pal A.K."/>
            <person name="Ghazi I.A."/>
            <person name="Yadav M."/>
            <person name="Pandit A."/>
            <person name="Bhargava A."/>
            <person name="Sureshbabu K."/>
            <person name="Batra K."/>
            <person name="Sharma T.R."/>
            <person name="Mohapatra T."/>
            <person name="Singh N.K."/>
            <person name="Messing J."/>
            <person name="Nelson A.B."/>
            <person name="Fuks G."/>
            <person name="Kavchok S."/>
            <person name="Keizer G."/>
            <person name="Linton E."/>
            <person name="Llaca V."/>
            <person name="Song R."/>
            <person name="Tanyolac B."/>
            <person name="Young S."/>
            <person name="Ho-Il K."/>
            <person name="Hahn J.H."/>
            <person name="Sangsakoo G."/>
            <person name="Vanavichit A."/>
            <person name="de Mattos Luiz.A.T."/>
            <person name="Zimmer P.D."/>
            <person name="Malone G."/>
            <person name="Dellagostin O."/>
            <person name="de Oliveira A.C."/>
            <person name="Bevan M."/>
            <person name="Bancroft I."/>
            <person name="Minx P."/>
            <person name="Cordum H."/>
            <person name="Wilson R."/>
            <person name="Cheng Z."/>
            <person name="Jin W."/>
            <person name="Jiang J."/>
            <person name="Leong S.A."/>
            <person name="Iwama H."/>
            <person name="Gojobori T."/>
            <person name="Itoh T."/>
            <person name="Niimura Y."/>
            <person name="Fujii Y."/>
            <person name="Habara T."/>
            <person name="Sakai H."/>
            <person name="Sato Y."/>
            <person name="Wilson G."/>
            <person name="Kumar K."/>
            <person name="McCouch S."/>
            <person name="Juretic N."/>
            <person name="Hoen D."/>
            <person name="Wright S."/>
            <person name="Bruskiewich R."/>
            <person name="Bureau T."/>
            <person name="Miyao A."/>
            <person name="Hirochika H."/>
            <person name="Nishikawa T."/>
            <person name="Kadowaki K."/>
            <person name="Sugiura M."/>
            <person name="Burr B."/>
            <person name="Sasaki T."/>
        </authorList>
    </citation>
    <scope>NUCLEOTIDE SEQUENCE [LARGE SCALE GENOMIC DNA]</scope>
    <source>
        <strain evidence="3">cv. Nipponbare</strain>
    </source>
</reference>
<reference evidence="2 3" key="2">
    <citation type="journal article" date="2013" name="Plant Cell Physiol.">
        <title>Rice Annotation Project Database (RAP-DB): an integrative and interactive database for rice genomics.</title>
        <authorList>
            <person name="Sakai H."/>
            <person name="Lee S.S."/>
            <person name="Tanaka T."/>
            <person name="Numa H."/>
            <person name="Kim J."/>
            <person name="Kawahara Y."/>
            <person name="Wakimoto H."/>
            <person name="Yang C.C."/>
            <person name="Iwamoto M."/>
            <person name="Abe T."/>
            <person name="Yamada Y."/>
            <person name="Muto A."/>
            <person name="Inokuchi H."/>
            <person name="Ikemura T."/>
            <person name="Matsumoto T."/>
            <person name="Sasaki T."/>
            <person name="Itoh T."/>
        </authorList>
    </citation>
    <scope>NUCLEOTIDE SEQUENCE [LARGE SCALE GENOMIC DNA]</scope>
    <source>
        <strain evidence="3">cv. Nipponbare</strain>
    </source>
</reference>
<dbReference type="AlphaFoldDB" id="A0A0P0XZJ4"/>
<keyword evidence="3" id="KW-1185">Reference proteome</keyword>
<evidence type="ECO:0000256" key="1">
    <source>
        <dbReference type="SAM" id="MobiDB-lite"/>
    </source>
</evidence>
<evidence type="ECO:0000313" key="3">
    <source>
        <dbReference type="Proteomes" id="UP000059680"/>
    </source>
</evidence>
<name>A0A0P0XZJ4_ORYSJ</name>
<accession>A0A0P0XZJ4</accession>